<accession>A0A0S4LHU1</accession>
<dbReference type="RefSeq" id="WP_090748702.1">
    <property type="nucleotide sequence ID" value="NZ_CZQA01000008.1"/>
</dbReference>
<dbReference type="Proteomes" id="UP000199032">
    <property type="component" value="Unassembled WGS sequence"/>
</dbReference>
<dbReference type="EMBL" id="CZQA01000008">
    <property type="protein sequence ID" value="CUS36144.1"/>
    <property type="molecule type" value="Genomic_DNA"/>
</dbReference>
<proteinExistence type="predicted"/>
<reference evidence="1 2" key="1">
    <citation type="submission" date="2015-10" db="EMBL/GenBank/DDBJ databases">
        <authorList>
            <person name="Gilbert D.G."/>
        </authorList>
    </citation>
    <scope>NUCLEOTIDE SEQUENCE [LARGE SCALE GENOMIC DNA]</scope>
    <source>
        <strain evidence="1">COMA1</strain>
    </source>
</reference>
<name>A0A0S4LHU1_9BACT</name>
<evidence type="ECO:0000313" key="2">
    <source>
        <dbReference type="Proteomes" id="UP000199032"/>
    </source>
</evidence>
<protein>
    <submittedName>
        <fullName evidence="1">Uncharacterized protein</fullName>
    </submittedName>
</protein>
<keyword evidence="2" id="KW-1185">Reference proteome</keyword>
<dbReference type="STRING" id="1742972.COMA1_20660"/>
<dbReference type="AlphaFoldDB" id="A0A0S4LHU1"/>
<evidence type="ECO:0000313" key="1">
    <source>
        <dbReference type="EMBL" id="CUS36144.1"/>
    </source>
</evidence>
<sequence length="92" mass="10132">MSGHADIVLVQYPRGATALVWVDLSTGRVMTNHAGLQVTLRRGVKNWAGQVLRPHDGALFLSAVYDHFFLSGYPVHWLGVSGLKGVQNTYRV</sequence>
<gene>
    <name evidence="1" type="ORF">COMA1_20660</name>
</gene>
<organism evidence="1 2">
    <name type="scientific">Candidatus Nitrospira nitrosa</name>
    <dbReference type="NCBI Taxonomy" id="1742972"/>
    <lineage>
        <taxon>Bacteria</taxon>
        <taxon>Pseudomonadati</taxon>
        <taxon>Nitrospirota</taxon>
        <taxon>Nitrospiria</taxon>
        <taxon>Nitrospirales</taxon>
        <taxon>Nitrospiraceae</taxon>
        <taxon>Nitrospira</taxon>
    </lineage>
</organism>